<evidence type="ECO:0000256" key="2">
    <source>
        <dbReference type="SAM" id="SignalP"/>
    </source>
</evidence>
<dbReference type="CDD" id="cd07012">
    <property type="entry name" value="PBP2_Bug_TTT"/>
    <property type="match status" value="1"/>
</dbReference>
<sequence>MNTQLRRGVALIALTGLALGATACANRGGGESSAAEFPSKTITLYTPTTAGGATDLAARTIGAEMETELGVSVVVDNRPGGAGSVGMEHVAGTKADGYSIAVLPVEVSMLGEQGYNIDHENYDFLGRLNSQPGTLAVPADSKFKTLDDLVAAAKEAPGSVTISNAGAGSIWEIGATAVGDAAGVKFQSVPFDGGAPAVTAAMGGQVDAVFAGIGETAPAHDQGQLRVLAVFTEEEAPALEGVPTAISQGYDVVIGSWATVAAPAGLDDAVRDTLEAAVATAAESDKFVTFTTDSGNIPLYQDAESTTAFAASENKRFAEILAK</sequence>
<dbReference type="Pfam" id="PF03401">
    <property type="entry name" value="TctC"/>
    <property type="match status" value="1"/>
</dbReference>
<dbReference type="PIRSF" id="PIRSF017082">
    <property type="entry name" value="YflP"/>
    <property type="match status" value="1"/>
</dbReference>
<gene>
    <name evidence="3" type="ORF">JOF28_001509</name>
</gene>
<proteinExistence type="inferred from homology"/>
<organism evidence="3 4">
    <name type="scientific">Leucobacter exalbidus</name>
    <dbReference type="NCBI Taxonomy" id="662960"/>
    <lineage>
        <taxon>Bacteria</taxon>
        <taxon>Bacillati</taxon>
        <taxon>Actinomycetota</taxon>
        <taxon>Actinomycetes</taxon>
        <taxon>Micrococcales</taxon>
        <taxon>Microbacteriaceae</taxon>
        <taxon>Leucobacter</taxon>
    </lineage>
</organism>
<dbReference type="RefSeq" id="WP_209705217.1">
    <property type="nucleotide sequence ID" value="NZ_JAFIDA010000001.1"/>
</dbReference>
<evidence type="ECO:0000313" key="3">
    <source>
        <dbReference type="EMBL" id="MBP1326277.1"/>
    </source>
</evidence>
<dbReference type="Proteomes" id="UP000675163">
    <property type="component" value="Unassembled WGS sequence"/>
</dbReference>
<dbReference type="PROSITE" id="PS51257">
    <property type="entry name" value="PROKAR_LIPOPROTEIN"/>
    <property type="match status" value="1"/>
</dbReference>
<dbReference type="InterPro" id="IPR005064">
    <property type="entry name" value="BUG"/>
</dbReference>
<evidence type="ECO:0000313" key="4">
    <source>
        <dbReference type="Proteomes" id="UP000675163"/>
    </source>
</evidence>
<reference evidence="3" key="1">
    <citation type="submission" date="2021-02" db="EMBL/GenBank/DDBJ databases">
        <title>Sequencing the genomes of 1000 actinobacteria strains.</title>
        <authorList>
            <person name="Klenk H.-P."/>
        </authorList>
    </citation>
    <scope>NUCLEOTIDE SEQUENCE</scope>
    <source>
        <strain evidence="3">DSM 22850</strain>
    </source>
</reference>
<accession>A0A940PT08</accession>
<dbReference type="AlphaFoldDB" id="A0A940PT08"/>
<name>A0A940PT08_9MICO</name>
<comment type="similarity">
    <text evidence="1">Belongs to the UPF0065 (bug) family.</text>
</comment>
<feature type="chain" id="PRO_5039041221" evidence="2">
    <location>
        <begin position="26"/>
        <end position="323"/>
    </location>
</feature>
<dbReference type="Gene3D" id="3.40.190.150">
    <property type="entry name" value="Bordetella uptake gene, domain 1"/>
    <property type="match status" value="1"/>
</dbReference>
<dbReference type="PANTHER" id="PTHR42928">
    <property type="entry name" value="TRICARBOXYLATE-BINDING PROTEIN"/>
    <property type="match status" value="1"/>
</dbReference>
<comment type="caution">
    <text evidence="3">The sequence shown here is derived from an EMBL/GenBank/DDBJ whole genome shotgun (WGS) entry which is preliminary data.</text>
</comment>
<protein>
    <submittedName>
        <fullName evidence="3">Tripartite-type tricarboxylate transporter receptor subunit TctC</fullName>
    </submittedName>
</protein>
<keyword evidence="3" id="KW-0675">Receptor</keyword>
<dbReference type="EMBL" id="JAFIDA010000001">
    <property type="protein sequence ID" value="MBP1326277.1"/>
    <property type="molecule type" value="Genomic_DNA"/>
</dbReference>
<dbReference type="PANTHER" id="PTHR42928:SF5">
    <property type="entry name" value="BLR1237 PROTEIN"/>
    <property type="match status" value="1"/>
</dbReference>
<evidence type="ECO:0000256" key="1">
    <source>
        <dbReference type="ARBA" id="ARBA00006987"/>
    </source>
</evidence>
<keyword evidence="2" id="KW-0732">Signal</keyword>
<dbReference type="Gene3D" id="3.40.190.10">
    <property type="entry name" value="Periplasmic binding protein-like II"/>
    <property type="match status" value="1"/>
</dbReference>
<feature type="signal peptide" evidence="2">
    <location>
        <begin position="1"/>
        <end position="25"/>
    </location>
</feature>
<dbReference type="InterPro" id="IPR042100">
    <property type="entry name" value="Bug_dom1"/>
</dbReference>
<dbReference type="SUPFAM" id="SSF53850">
    <property type="entry name" value="Periplasmic binding protein-like II"/>
    <property type="match status" value="1"/>
</dbReference>
<keyword evidence="4" id="KW-1185">Reference proteome</keyword>